<dbReference type="PANTHER" id="PTHR12918">
    <property type="entry name" value="CYSTEINE DIOXYGENASE"/>
    <property type="match status" value="1"/>
</dbReference>
<dbReference type="CDD" id="cd10548">
    <property type="entry name" value="cupin_CDO"/>
    <property type="match status" value="1"/>
</dbReference>
<dbReference type="InterPro" id="IPR014710">
    <property type="entry name" value="RmlC-like_jellyroll"/>
</dbReference>
<organism evidence="6 7">
    <name type="scientific">Dyella acidiphila</name>
    <dbReference type="NCBI Taxonomy" id="2775866"/>
    <lineage>
        <taxon>Bacteria</taxon>
        <taxon>Pseudomonadati</taxon>
        <taxon>Pseudomonadota</taxon>
        <taxon>Gammaproteobacteria</taxon>
        <taxon>Lysobacterales</taxon>
        <taxon>Rhodanobacteraceae</taxon>
        <taxon>Dyella</taxon>
    </lineage>
</organism>
<proteinExistence type="inferred from homology"/>
<keyword evidence="2" id="KW-0479">Metal-binding</keyword>
<keyword evidence="3 6" id="KW-0223">Dioxygenase</keyword>
<evidence type="ECO:0000313" key="6">
    <source>
        <dbReference type="EMBL" id="MBE1161725.1"/>
    </source>
</evidence>
<sequence length="195" mass="21060">MHDALRPATTDWAQRILDTVDACLPKHAPVDVSALAKALATASTWAGCPQAADLLDATASTPYRRIALADPQAHGYEALLILWPPGHATPIHDHDGLWGMEIMLDGVLEVEAFDLSLQQDPQLVSRGVSVIGIGDHLAFSQADYAHRCRNLSANCAALSLHIYGGALDTYRSYHAQDEGQWASTTHHAVREPALI</sequence>
<keyword evidence="7" id="KW-1185">Reference proteome</keyword>
<dbReference type="SUPFAM" id="SSF51182">
    <property type="entry name" value="RmlC-like cupins"/>
    <property type="match status" value="1"/>
</dbReference>
<dbReference type="Pfam" id="PF05995">
    <property type="entry name" value="CDO_I"/>
    <property type="match status" value="1"/>
</dbReference>
<dbReference type="GO" id="GO:0051213">
    <property type="term" value="F:dioxygenase activity"/>
    <property type="evidence" value="ECO:0007669"/>
    <property type="project" value="UniProtKB-KW"/>
</dbReference>
<dbReference type="Proteomes" id="UP000651010">
    <property type="component" value="Unassembled WGS sequence"/>
</dbReference>
<keyword evidence="5" id="KW-0408">Iron</keyword>
<protein>
    <submittedName>
        <fullName evidence="6">Cysteine dioxygenase family protein</fullName>
    </submittedName>
</protein>
<gene>
    <name evidence="6" type="ORF">IGX34_15180</name>
</gene>
<dbReference type="InterPro" id="IPR010300">
    <property type="entry name" value="CDO_1"/>
</dbReference>
<evidence type="ECO:0000256" key="3">
    <source>
        <dbReference type="ARBA" id="ARBA00022964"/>
    </source>
</evidence>
<accession>A0ABR9GCF7</accession>
<dbReference type="EMBL" id="JACZZA010000009">
    <property type="protein sequence ID" value="MBE1161725.1"/>
    <property type="molecule type" value="Genomic_DNA"/>
</dbReference>
<evidence type="ECO:0000256" key="2">
    <source>
        <dbReference type="ARBA" id="ARBA00022723"/>
    </source>
</evidence>
<reference evidence="6 7" key="1">
    <citation type="submission" date="2020-09" db="EMBL/GenBank/DDBJ databases">
        <title>Dyella sp. 7MK23 isolated from forest soil.</title>
        <authorList>
            <person name="Fu J."/>
        </authorList>
    </citation>
    <scope>NUCLEOTIDE SEQUENCE [LARGE SCALE GENOMIC DNA]</scope>
    <source>
        <strain evidence="6 7">7MK23</strain>
    </source>
</reference>
<comment type="caution">
    <text evidence="6">The sequence shown here is derived from an EMBL/GenBank/DDBJ whole genome shotgun (WGS) entry which is preliminary data.</text>
</comment>
<comment type="similarity">
    <text evidence="1">Belongs to the cysteine dioxygenase family.</text>
</comment>
<dbReference type="PANTHER" id="PTHR12918:SF1">
    <property type="entry name" value="CYSTEINE DIOXYGENASE TYPE 1"/>
    <property type="match status" value="1"/>
</dbReference>
<evidence type="ECO:0000313" key="7">
    <source>
        <dbReference type="Proteomes" id="UP000651010"/>
    </source>
</evidence>
<dbReference type="RefSeq" id="WP_192556567.1">
    <property type="nucleotide sequence ID" value="NZ_JACZZA010000009.1"/>
</dbReference>
<evidence type="ECO:0000256" key="4">
    <source>
        <dbReference type="ARBA" id="ARBA00023002"/>
    </source>
</evidence>
<name>A0ABR9GCF7_9GAMM</name>
<evidence type="ECO:0000256" key="1">
    <source>
        <dbReference type="ARBA" id="ARBA00006622"/>
    </source>
</evidence>
<dbReference type="InterPro" id="IPR011051">
    <property type="entry name" value="RmlC_Cupin_sf"/>
</dbReference>
<dbReference type="Gene3D" id="2.60.120.10">
    <property type="entry name" value="Jelly Rolls"/>
    <property type="match status" value="1"/>
</dbReference>
<keyword evidence="4" id="KW-0560">Oxidoreductase</keyword>
<evidence type="ECO:0000256" key="5">
    <source>
        <dbReference type="ARBA" id="ARBA00023004"/>
    </source>
</evidence>